<dbReference type="SMART" id="SM00320">
    <property type="entry name" value="WD40"/>
    <property type="match status" value="7"/>
</dbReference>
<organism evidence="5 6">
    <name type="scientific">Volvox africanus</name>
    <dbReference type="NCBI Taxonomy" id="51714"/>
    <lineage>
        <taxon>Eukaryota</taxon>
        <taxon>Viridiplantae</taxon>
        <taxon>Chlorophyta</taxon>
        <taxon>core chlorophytes</taxon>
        <taxon>Chlorophyceae</taxon>
        <taxon>CS clade</taxon>
        <taxon>Chlamydomonadales</taxon>
        <taxon>Volvocaceae</taxon>
        <taxon>Volvox</taxon>
    </lineage>
</organism>
<feature type="repeat" description="WD" evidence="3">
    <location>
        <begin position="233"/>
        <end position="274"/>
    </location>
</feature>
<sequence>MNGHMEEMDDVGGQHSVQDRLGPRKLINRTEFVRLLEQALHRLGYADVASLLEQKTGVQMQPPHVTDFQTAVMGGQWDAAMSLLSKLTVQEDIIKDARFLILQQKYLEALERQDLGSALTCLRQEMAPLGVHEHQLHQLAALLLCPGAGDVAARTFWLGGGAAHRGHLLSLLQAKLPPNLMIPEGRLEVLVEQALEAQMSRCPFHNAAESRLSLFSDYYAGLECLPTSTVQILDHHTDEVWHVAFSHDGTMLATGSKDRTAVLWSVQQRSRLEVMHVLEGHSQPVALLSWSPDDRRLITCSGETLRVWDVATGQLLQTCSHHRESVSSCAWLPDSRRFVSGSADRSVFLVDSSNGMELQRWKGSYRVQDMAITRDGGVLVMASTERRVFLLRLSDMREVSLPMETAPITTLALCPDGRFLLVALNCSTLHLWALGSATEPHSVFDLGPDPLDTLPLEPAAVYRFSNGEPVRFVLRCGFGGSGNTFVVHGGEDGMVYVWHRDSGEMLFKLTGHTGTVNAVSWNPTNPYMLASASDDKTVRIWLAQEAQQRGSTAAAARRKALPLLQSDLQGSWSASANDSLAPARLAVPSGPSGADSVMDGDAMTAAAAAPVGS</sequence>
<keyword evidence="1 3" id="KW-0853">WD repeat</keyword>
<dbReference type="CDD" id="cd00200">
    <property type="entry name" value="WD40"/>
    <property type="match status" value="1"/>
</dbReference>
<evidence type="ECO:0000259" key="4">
    <source>
        <dbReference type="PROSITE" id="PS50897"/>
    </source>
</evidence>
<dbReference type="InterPro" id="IPR006595">
    <property type="entry name" value="CTLH_C"/>
</dbReference>
<dbReference type="Pfam" id="PF21889">
    <property type="entry name" value="TPR1-like_2nd"/>
    <property type="match status" value="1"/>
</dbReference>
<name>A0ABQ5SG42_9CHLO</name>
<feature type="repeat" description="WD" evidence="3">
    <location>
        <begin position="278"/>
        <end position="318"/>
    </location>
</feature>
<reference evidence="5 6" key="1">
    <citation type="journal article" date="2023" name="IScience">
        <title>Expanded male sex-determining region conserved during the evolution of homothallism in the green alga Volvox.</title>
        <authorList>
            <person name="Yamamoto K."/>
            <person name="Matsuzaki R."/>
            <person name="Mahakham W."/>
            <person name="Heman W."/>
            <person name="Sekimoto H."/>
            <person name="Kawachi M."/>
            <person name="Minakuchi Y."/>
            <person name="Toyoda A."/>
            <person name="Nozaki H."/>
        </authorList>
    </citation>
    <scope>NUCLEOTIDE SEQUENCE [LARGE SCALE GENOMIC DNA]</scope>
    <source>
        <strain evidence="5 6">NIES-4468</strain>
    </source>
</reference>
<dbReference type="PROSITE" id="PS50082">
    <property type="entry name" value="WD_REPEATS_2"/>
    <property type="match status" value="4"/>
</dbReference>
<dbReference type="InterPro" id="IPR051350">
    <property type="entry name" value="WD_repeat-ST_regulator"/>
</dbReference>
<feature type="domain" description="CTLH" evidence="4">
    <location>
        <begin position="75"/>
        <end position="117"/>
    </location>
</feature>
<evidence type="ECO:0000256" key="1">
    <source>
        <dbReference type="ARBA" id="ARBA00022574"/>
    </source>
</evidence>
<dbReference type="InterPro" id="IPR036322">
    <property type="entry name" value="WD40_repeat_dom_sf"/>
</dbReference>
<dbReference type="PANTHER" id="PTHR22838:SF0">
    <property type="entry name" value="WD REPEAT-CONTAINING PROTEIN 26"/>
    <property type="match status" value="1"/>
</dbReference>
<dbReference type="PROSITE" id="PS50294">
    <property type="entry name" value="WD_REPEATS_REGION"/>
    <property type="match status" value="2"/>
</dbReference>
<protein>
    <recommendedName>
        <fullName evidence="4">CTLH domain-containing protein</fullName>
    </recommendedName>
</protein>
<dbReference type="EMBL" id="BSDZ01000079">
    <property type="protein sequence ID" value="GLI68166.1"/>
    <property type="molecule type" value="Genomic_DNA"/>
</dbReference>
<evidence type="ECO:0000313" key="5">
    <source>
        <dbReference type="EMBL" id="GLI68166.1"/>
    </source>
</evidence>
<dbReference type="InterPro" id="IPR006594">
    <property type="entry name" value="LisH"/>
</dbReference>
<gene>
    <name evidence="5" type="ORF">VaNZ11_012506</name>
</gene>
<feature type="repeat" description="WD" evidence="3">
    <location>
        <begin position="319"/>
        <end position="360"/>
    </location>
</feature>
<keyword evidence="6" id="KW-1185">Reference proteome</keyword>
<dbReference type="Pfam" id="PF23627">
    <property type="entry name" value="LisH_WDR26"/>
    <property type="match status" value="1"/>
</dbReference>
<dbReference type="PROSITE" id="PS50896">
    <property type="entry name" value="LISH"/>
    <property type="match status" value="1"/>
</dbReference>
<dbReference type="InterPro" id="IPR001680">
    <property type="entry name" value="WD40_rpt"/>
</dbReference>
<accession>A0ABQ5SG42</accession>
<proteinExistence type="predicted"/>
<evidence type="ECO:0000313" key="6">
    <source>
        <dbReference type="Proteomes" id="UP001165090"/>
    </source>
</evidence>
<dbReference type="PANTHER" id="PTHR22838">
    <property type="entry name" value="WD REPEAT PROTEIN 26-RELATED"/>
    <property type="match status" value="1"/>
</dbReference>
<keyword evidence="2" id="KW-0677">Repeat</keyword>
<dbReference type="PROSITE" id="PS50897">
    <property type="entry name" value="CTLH"/>
    <property type="match status" value="1"/>
</dbReference>
<evidence type="ECO:0000256" key="3">
    <source>
        <dbReference type="PROSITE-ProRule" id="PRU00221"/>
    </source>
</evidence>
<comment type="caution">
    <text evidence="5">The sequence shown here is derived from an EMBL/GenBank/DDBJ whole genome shotgun (WGS) entry which is preliminary data.</text>
</comment>
<evidence type="ECO:0000256" key="2">
    <source>
        <dbReference type="ARBA" id="ARBA00022737"/>
    </source>
</evidence>
<dbReference type="Proteomes" id="UP001165090">
    <property type="component" value="Unassembled WGS sequence"/>
</dbReference>
<dbReference type="SUPFAM" id="SSF50978">
    <property type="entry name" value="WD40 repeat-like"/>
    <property type="match status" value="1"/>
</dbReference>
<feature type="repeat" description="WD" evidence="3">
    <location>
        <begin position="509"/>
        <end position="541"/>
    </location>
</feature>
<dbReference type="InterPro" id="IPR015943">
    <property type="entry name" value="WD40/YVTN_repeat-like_dom_sf"/>
</dbReference>
<dbReference type="InterPro" id="IPR054080">
    <property type="entry name" value="TPR1-like_2nd"/>
</dbReference>
<dbReference type="Gene3D" id="2.130.10.10">
    <property type="entry name" value="YVTN repeat-like/Quinoprotein amine dehydrogenase"/>
    <property type="match status" value="2"/>
</dbReference>
<dbReference type="Pfam" id="PF00400">
    <property type="entry name" value="WD40"/>
    <property type="match status" value="4"/>
</dbReference>